<dbReference type="Gene3D" id="1.20.5.1150">
    <property type="entry name" value="Ribosomal protein S8"/>
    <property type="match status" value="1"/>
</dbReference>
<keyword evidence="7" id="KW-1185">Reference proteome</keyword>
<dbReference type="OrthoDB" id="598353at2"/>
<dbReference type="AlphaFoldDB" id="A0A1V6LTM5"/>
<dbReference type="NCBIfam" id="TIGR00030">
    <property type="entry name" value="S21p"/>
    <property type="match status" value="1"/>
</dbReference>
<dbReference type="GO" id="GO:0003735">
    <property type="term" value="F:structural constituent of ribosome"/>
    <property type="evidence" value="ECO:0007669"/>
    <property type="project" value="InterPro"/>
</dbReference>
<dbReference type="InterPro" id="IPR001911">
    <property type="entry name" value="Ribosomal_bS21"/>
</dbReference>
<sequence>MLKVEVKDGEKIERALKRYKRKVRNVKLHDQLRNNRYFTKPSVERRKQLEKAAYKEQYLNELEND</sequence>
<evidence type="ECO:0000256" key="4">
    <source>
        <dbReference type="ARBA" id="ARBA00035135"/>
    </source>
</evidence>
<evidence type="ECO:0000256" key="1">
    <source>
        <dbReference type="ARBA" id="ARBA00006640"/>
    </source>
</evidence>
<dbReference type="InterPro" id="IPR038380">
    <property type="entry name" value="Ribosomal_bS21_sf"/>
</dbReference>
<name>A0A1V6LTM5_9FLAO</name>
<evidence type="ECO:0000313" key="7">
    <source>
        <dbReference type="Proteomes" id="UP000191680"/>
    </source>
</evidence>
<dbReference type="HAMAP" id="MF_00358">
    <property type="entry name" value="Ribosomal_bS21"/>
    <property type="match status" value="1"/>
</dbReference>
<protein>
    <recommendedName>
        <fullName evidence="4 5">Small ribosomal subunit protein bS21</fullName>
    </recommendedName>
</protein>
<dbReference type="Pfam" id="PF01165">
    <property type="entry name" value="Ribosomal_S21"/>
    <property type="match status" value="1"/>
</dbReference>
<dbReference type="GO" id="GO:1990904">
    <property type="term" value="C:ribonucleoprotein complex"/>
    <property type="evidence" value="ECO:0007669"/>
    <property type="project" value="UniProtKB-KW"/>
</dbReference>
<keyword evidence="2 5" id="KW-0689">Ribosomal protein</keyword>
<accession>A0A1V6LTM5</accession>
<dbReference type="GO" id="GO:0006412">
    <property type="term" value="P:translation"/>
    <property type="evidence" value="ECO:0007669"/>
    <property type="project" value="UniProtKB-UniRule"/>
</dbReference>
<gene>
    <name evidence="5" type="primary">rpsU</name>
    <name evidence="6" type="ORF">BUL40_06565</name>
</gene>
<organism evidence="6 7">
    <name type="scientific">Croceivirga radicis</name>
    <dbReference type="NCBI Taxonomy" id="1929488"/>
    <lineage>
        <taxon>Bacteria</taxon>
        <taxon>Pseudomonadati</taxon>
        <taxon>Bacteroidota</taxon>
        <taxon>Flavobacteriia</taxon>
        <taxon>Flavobacteriales</taxon>
        <taxon>Flavobacteriaceae</taxon>
        <taxon>Croceivirga</taxon>
    </lineage>
</organism>
<dbReference type="EMBL" id="MTBC01000003">
    <property type="protein sequence ID" value="OQD43489.1"/>
    <property type="molecule type" value="Genomic_DNA"/>
</dbReference>
<keyword evidence="3 5" id="KW-0687">Ribonucleoprotein</keyword>
<dbReference type="GO" id="GO:0005840">
    <property type="term" value="C:ribosome"/>
    <property type="evidence" value="ECO:0007669"/>
    <property type="project" value="UniProtKB-KW"/>
</dbReference>
<comment type="similarity">
    <text evidence="1 5">Belongs to the bacterial ribosomal protein bS21 family.</text>
</comment>
<evidence type="ECO:0000256" key="2">
    <source>
        <dbReference type="ARBA" id="ARBA00022980"/>
    </source>
</evidence>
<evidence type="ECO:0000313" key="6">
    <source>
        <dbReference type="EMBL" id="OQD43489.1"/>
    </source>
</evidence>
<reference evidence="6 7" key="1">
    <citation type="submission" date="2016-12" db="EMBL/GenBank/DDBJ databases">
        <authorList>
            <person name="Song W.-J."/>
            <person name="Kurnit D.M."/>
        </authorList>
    </citation>
    <scope>NUCLEOTIDE SEQUENCE [LARGE SCALE GENOMIC DNA]</scope>
    <source>
        <strain evidence="6 7">HSG9</strain>
    </source>
</reference>
<dbReference type="RefSeq" id="WP_080318565.1">
    <property type="nucleotide sequence ID" value="NZ_MTBC01000003.1"/>
</dbReference>
<evidence type="ECO:0000256" key="3">
    <source>
        <dbReference type="ARBA" id="ARBA00023274"/>
    </source>
</evidence>
<evidence type="ECO:0000256" key="5">
    <source>
        <dbReference type="HAMAP-Rule" id="MF_00358"/>
    </source>
</evidence>
<dbReference type="Proteomes" id="UP000191680">
    <property type="component" value="Unassembled WGS sequence"/>
</dbReference>
<comment type="caution">
    <text evidence="6">The sequence shown here is derived from an EMBL/GenBank/DDBJ whole genome shotgun (WGS) entry which is preliminary data.</text>
</comment>
<proteinExistence type="inferred from homology"/>